<dbReference type="Proteomes" id="UP000044602">
    <property type="component" value="Unassembled WGS sequence"/>
</dbReference>
<dbReference type="EC" id="3.2.1.-" evidence="3"/>
<feature type="transmembrane region" description="Helical" evidence="5">
    <location>
        <begin position="230"/>
        <end position="248"/>
    </location>
</feature>
<dbReference type="EMBL" id="CVQH01010779">
    <property type="protein sequence ID" value="CRK19494.1"/>
    <property type="molecule type" value="Genomic_DNA"/>
</dbReference>
<dbReference type="GO" id="GO:0030245">
    <property type="term" value="P:cellulose catabolic process"/>
    <property type="evidence" value="ECO:0007669"/>
    <property type="project" value="UniProtKB-KW"/>
</dbReference>
<evidence type="ECO:0000256" key="1">
    <source>
        <dbReference type="ARBA" id="ARBA00005964"/>
    </source>
</evidence>
<feature type="transmembrane region" description="Helical" evidence="5">
    <location>
        <begin position="323"/>
        <end position="341"/>
    </location>
</feature>
<feature type="transmembrane region" description="Helical" evidence="5">
    <location>
        <begin position="198"/>
        <end position="218"/>
    </location>
</feature>
<dbReference type="SUPFAM" id="SSF53474">
    <property type="entry name" value="alpha/beta-Hydrolases"/>
    <property type="match status" value="1"/>
</dbReference>
<sequence>MAKAAEPDLGAPQFASHAVVEPFIIVGIMVASCYINRRRGFTIIPSSKPDDQGLLGQKLETLDEEDPLSEDYDDLTSSGTISTKTGPKKRNCCGAIVHTPDTSRYANYWHSRFIQKFPFLVEIFYWAVNLLFYVSVKAASELIFATDGVWKTAESHGIAVLNLEHDSIFSFLFPVKEVDVQMWFRTDHQVLLTILNRAYSLIHIPVTVSFLGWYYYAAPTHAQFAAARRMMQLTNLFSFIVFTTYPCMPPRLLPERFGFFDTVRREDAESIYATNKFFNQLAAFPSLHFGYSFCIGTVLLYHSGIFRRRLAPRERRMSKMWQAFFAILSVLYPAFVLTIIVSTANHYFLDAMAATGVVLMAWLCNRCLLVLLPLEDLFLWCVKLSKPVPTTDNRGVLPPFRPAHQTHSADTTSHPPKHQHSLIMTTAVKFALPSGAQYFTPFSVFPVEIRLQIWEAAIFEPGMHFLKIVPNDDQGHVLARVIQGSRRFLLVRAHLAPIFPNPKADNSHYVALAKVLDTLSNTCSEAKRVVQRLLRDPRTLEVNGQPIALTSHAQDIVCLDYLPSDLFYSGCRMSHDFECPGLYKIRHLAVRYCHKWETVVLLCEACGGSHMRETTKNHPVHAYQFLARHCPNLETFYLIDYLILRKEVNEAAGQLSNLDRKPVTGISPDGQVVPPVQSIPTRKAYQESPKFTSSGRTYFEIARDQDDWLVQSRVFETLDWIQKSFRRYAVESTTTRHRHSRPLQVQFKVLSCEWDVVQATAAPRPKIDAPRKGNNKRMFAGDATEPARKSARSTRNQPMASAPVPIPKLEQGFPSHSQKFRRWQNIVARAWQLDYRAPREDHVPADRLLPSLFAICAVLDLALAACLSTPKATTLNGTYTGVRIREFDQEAFWGVRYAKASRLRNPQSLTDSWEGVRSAASYGALCPTTPNPTAFADAGFTYSDDCLNLNILRPARTAPGDKLPVAVWIHGGSFSAGFGPDGNTNTSYVVKASMENELPIITITLNYRLGFLGFPGGPDATAAGITNLGLKDQHLALRWIQENIAAFGGDPDKVTLWGQSAGAMSITHQLLAYGGNGASGLFRGAIAVSGTGGLGTNSLTPDEVRVSQAYDTVLNLTSCANAANRLDCLREVDYKALYDVGQQASAAAGLAPLWWPSVDGDFITESPSLQLAAGRFPRDINFISGTNSDEGLLVAQLLQQFFGPIEDDATLLFILGALFFPAARPEVLQKILDAYPVDAPSPPYSLPMKAASGEDVFCDAMKAAGQLCGAQYRRTAAIFGDFQIINGRRFFAESLAKQGVDVFTYRFDTNPTSIPISSILTPGFTAHSTEYTYFFNLPPGYNMYGMNPQVVNISSHLELSRGIVDKLVSYIATGDPNTFNVDFIPKWPTYDLASPKNMLLNATESDNQLNPPHLPNSEMRTSSILSALAAAGAVSARPSIWSRQNDADANPFEGRQLFVNQNYTAKLEETREAFLAAGDDVNAGKVQYVQESVGTFVWISNIASLGDIDGAIESARAVQQETGEEQIVGLVLYNLPDRDCSAGESAGELSLAENGLARYRTEYVDQFAARVQAASDLTFAIVLEPDAVGNMVTNQAIEFCANAAEPQRDGIAYAIAELQADNIHLYIDASHGGWLGWDDNLAPTAKQFATIIAKAGPNAKIRGYSTNVSNYNPFSTTTPEPYTEYSNSFDESHYALSLVPHLEAEGLPTRFIIDQGRVAVQGARAEWGEWCNVEAGFGQPATTQTENPHVDSIVWIKPGGESDGACGIEGAPNAGAWFDEMSQVDKAAVLDLSQWPTAQKFVQRASEFLNEVQDLTPGKDLEARLNKEYGPGNPYYEDFCSYIKQGVKEGWVAQTELDGPKYRRGKITDPVAQTRFFSITTAFMDSQEVYAGQYHAHPYGEINCVVQIDSTAELKGMQGWQAAGWTAPGPGTHHYPEVRGGALVALFFLPAGRISYNVKPGMPQPLSV</sequence>
<evidence type="ECO:0000256" key="5">
    <source>
        <dbReference type="SAM" id="Phobius"/>
    </source>
</evidence>
<dbReference type="Pfam" id="PF00135">
    <property type="entry name" value="COesterase"/>
    <property type="match status" value="1"/>
</dbReference>
<evidence type="ECO:0000256" key="4">
    <source>
        <dbReference type="SAM" id="MobiDB-lite"/>
    </source>
</evidence>
<feature type="transmembrane region" description="Helical" evidence="5">
    <location>
        <begin position="117"/>
        <end position="136"/>
    </location>
</feature>
<dbReference type="InterPro" id="IPR016288">
    <property type="entry name" value="Beta_cellobiohydrolase"/>
</dbReference>
<feature type="transmembrane region" description="Helical" evidence="5">
    <location>
        <begin position="282"/>
        <end position="302"/>
    </location>
</feature>
<feature type="region of interest" description="Disordered" evidence="4">
    <location>
        <begin position="765"/>
        <end position="807"/>
    </location>
</feature>
<dbReference type="InterPro" id="IPR036434">
    <property type="entry name" value="Beta_cellobiohydrolase_sf"/>
</dbReference>
<reference evidence="9 10" key="1">
    <citation type="submission" date="2015-05" db="EMBL/GenBank/DDBJ databases">
        <authorList>
            <person name="Wang D.B."/>
            <person name="Wang M."/>
        </authorList>
    </citation>
    <scope>NUCLEOTIDE SEQUENCE [LARGE SCALE GENOMIC DNA]</scope>
    <source>
        <strain evidence="9">VL1</strain>
    </source>
</reference>
<keyword evidence="5" id="KW-0812">Transmembrane</keyword>
<keyword evidence="5" id="KW-1133">Transmembrane helix</keyword>
<dbReference type="SUPFAM" id="SSF51989">
    <property type="entry name" value="Glycosyl hydrolases family 6, cellulases"/>
    <property type="match status" value="1"/>
</dbReference>
<name>A0A0G4LC60_VERLO</name>
<accession>A0A0G4LC60</accession>
<dbReference type="PROSITE" id="PS00122">
    <property type="entry name" value="CARBOXYLESTERASE_B_1"/>
    <property type="match status" value="1"/>
</dbReference>
<comment type="similarity">
    <text evidence="3">Belongs to the glycosyl hydrolase family 6.</text>
</comment>
<dbReference type="InterPro" id="IPR029058">
    <property type="entry name" value="AB_hydrolase_fold"/>
</dbReference>
<evidence type="ECO:0000259" key="6">
    <source>
        <dbReference type="Pfam" id="PF00135"/>
    </source>
</evidence>
<dbReference type="PRINTS" id="PR00733">
    <property type="entry name" value="GLHYDRLASE6"/>
</dbReference>
<dbReference type="InterPro" id="IPR045518">
    <property type="entry name" value="2EXR"/>
</dbReference>
<dbReference type="Pfam" id="PF14378">
    <property type="entry name" value="PAP2_3"/>
    <property type="match status" value="1"/>
</dbReference>
<dbReference type="CDD" id="cd03386">
    <property type="entry name" value="PAP2_Aur1_like"/>
    <property type="match status" value="1"/>
</dbReference>
<comment type="similarity">
    <text evidence="1">Belongs to the type-B carboxylesterase/lipase family.</text>
</comment>
<dbReference type="Pfam" id="PF16155">
    <property type="entry name" value="PnbB"/>
    <property type="match status" value="1"/>
</dbReference>
<feature type="transmembrane region" description="Helical" evidence="5">
    <location>
        <begin position="14"/>
        <end position="35"/>
    </location>
</feature>
<dbReference type="GO" id="GO:0016020">
    <property type="term" value="C:membrane"/>
    <property type="evidence" value="ECO:0007669"/>
    <property type="project" value="UniProtKB-SubCell"/>
</dbReference>
<proteinExistence type="inferred from homology"/>
<protein>
    <recommendedName>
        <fullName evidence="3">Glucanase</fullName>
        <ecNumber evidence="3">3.2.1.-</ecNumber>
    </recommendedName>
</protein>
<evidence type="ECO:0000259" key="7">
    <source>
        <dbReference type="Pfam" id="PF14378"/>
    </source>
</evidence>
<organism evidence="9 10">
    <name type="scientific">Verticillium longisporum</name>
    <name type="common">Verticillium dahliae var. longisporum</name>
    <dbReference type="NCBI Taxonomy" id="100787"/>
    <lineage>
        <taxon>Eukaryota</taxon>
        <taxon>Fungi</taxon>
        <taxon>Dikarya</taxon>
        <taxon>Ascomycota</taxon>
        <taxon>Pezizomycotina</taxon>
        <taxon>Sordariomycetes</taxon>
        <taxon>Hypocreomycetidae</taxon>
        <taxon>Glomerellales</taxon>
        <taxon>Plectosphaerellaceae</taxon>
        <taxon>Verticillium</taxon>
    </lineage>
</organism>
<keyword evidence="3" id="KW-0624">Polysaccharide degradation</keyword>
<dbReference type="Pfam" id="PF01341">
    <property type="entry name" value="Glyco_hydro_6"/>
    <property type="match status" value="1"/>
</dbReference>
<dbReference type="GO" id="GO:0004553">
    <property type="term" value="F:hydrolase activity, hydrolyzing O-glycosyl compounds"/>
    <property type="evidence" value="ECO:0007669"/>
    <property type="project" value="InterPro"/>
</dbReference>
<feature type="domain" description="Inositolphosphotransferase Aur1/Ipt1" evidence="7">
    <location>
        <begin position="183"/>
        <end position="304"/>
    </location>
</feature>
<feature type="domain" description="Carboxylesterase type B" evidence="6">
    <location>
        <begin position="874"/>
        <end position="1405"/>
    </location>
</feature>
<dbReference type="Gene3D" id="3.20.20.40">
    <property type="entry name" value="1, 4-beta cellobiohydrolase"/>
    <property type="match status" value="1"/>
</dbReference>
<evidence type="ECO:0000313" key="9">
    <source>
        <dbReference type="EMBL" id="CRK19494.1"/>
    </source>
</evidence>
<dbReference type="InterPro" id="IPR002018">
    <property type="entry name" value="CarbesteraseB"/>
</dbReference>
<keyword evidence="5" id="KW-0472">Membrane</keyword>
<feature type="domain" description="2EXR" evidence="8">
    <location>
        <begin position="439"/>
        <end position="549"/>
    </location>
</feature>
<keyword evidence="3" id="KW-0326">Glycosidase</keyword>
<dbReference type="PROSITE" id="PS51257">
    <property type="entry name" value="PROKAR_LIPOPROTEIN"/>
    <property type="match status" value="1"/>
</dbReference>
<gene>
    <name evidence="9" type="ORF">BN1708_012651</name>
</gene>
<evidence type="ECO:0000313" key="10">
    <source>
        <dbReference type="Proteomes" id="UP000044602"/>
    </source>
</evidence>
<dbReference type="InterPro" id="IPR019826">
    <property type="entry name" value="Carboxylesterase_B_AS"/>
</dbReference>
<dbReference type="InterPro" id="IPR032345">
    <property type="entry name" value="PnbB"/>
</dbReference>
<keyword evidence="3" id="KW-0136">Cellulose degradation</keyword>
<dbReference type="PANTHER" id="PTHR11559">
    <property type="entry name" value="CARBOXYLESTERASE"/>
    <property type="match status" value="1"/>
</dbReference>
<keyword evidence="10" id="KW-1185">Reference proteome</keyword>
<dbReference type="InterPro" id="IPR050309">
    <property type="entry name" value="Type-B_Carboxylest/Lipase"/>
</dbReference>
<dbReference type="InterPro" id="IPR026841">
    <property type="entry name" value="Aur1/Ipt1"/>
</dbReference>
<keyword evidence="2 3" id="KW-0378">Hydrolase</keyword>
<evidence type="ECO:0000256" key="2">
    <source>
        <dbReference type="ARBA" id="ARBA00022801"/>
    </source>
</evidence>
<dbReference type="Pfam" id="PF20150">
    <property type="entry name" value="2EXR"/>
    <property type="match status" value="1"/>
</dbReference>
<keyword evidence="3" id="KW-0119">Carbohydrate metabolism</keyword>
<dbReference type="STRING" id="100787.A0A0G4LC60"/>
<dbReference type="ESTHER" id="vera1-c9slj3">
    <property type="family name" value="Fungal_carboxylesterase_lipase"/>
</dbReference>
<evidence type="ECO:0000256" key="3">
    <source>
        <dbReference type="RuleBase" id="RU361186"/>
    </source>
</evidence>
<dbReference type="Gene3D" id="3.40.50.1820">
    <property type="entry name" value="alpha/beta hydrolase"/>
    <property type="match status" value="1"/>
</dbReference>
<evidence type="ECO:0000259" key="8">
    <source>
        <dbReference type="Pfam" id="PF20150"/>
    </source>
</evidence>